<dbReference type="GO" id="GO:0005838">
    <property type="term" value="C:proteasome regulatory particle"/>
    <property type="evidence" value="ECO:0007669"/>
    <property type="project" value="InterPro"/>
</dbReference>
<dbReference type="PROSITE" id="PS51419">
    <property type="entry name" value="RAB"/>
    <property type="match status" value="1"/>
</dbReference>
<keyword evidence="4" id="KW-0647">Proteasome</keyword>
<evidence type="ECO:0000259" key="8">
    <source>
        <dbReference type="SMART" id="SM00232"/>
    </source>
</evidence>
<evidence type="ECO:0000256" key="4">
    <source>
        <dbReference type="ARBA" id="ARBA00022942"/>
    </source>
</evidence>
<reference evidence="9" key="1">
    <citation type="submission" date="2020-06" db="EMBL/GenBank/DDBJ databases">
        <title>Genomes of multiple members of Pneumocystis genus reveal paths to human pathogen Pneumocystis jirovecii.</title>
        <authorList>
            <person name="Cisse O.H."/>
            <person name="Ma L."/>
            <person name="Dekker J."/>
            <person name="Khil P."/>
            <person name="Jo J."/>
            <person name="Brenchley J."/>
            <person name="Blair R."/>
            <person name="Pahar B."/>
            <person name="Chabe M."/>
            <person name="Van Rompay K.A."/>
            <person name="Keesler R."/>
            <person name="Sukura A."/>
            <person name="Hirsch V."/>
            <person name="Kutty G."/>
            <person name="Liu Y."/>
            <person name="Peng L."/>
            <person name="Chen J."/>
            <person name="Song J."/>
            <person name="Weissenbacher-Lang C."/>
            <person name="Xu J."/>
            <person name="Upham N.S."/>
            <person name="Stajich J.E."/>
            <person name="Cuomo C.A."/>
            <person name="Cushion M.T."/>
            <person name="Kovacs J.A."/>
        </authorList>
    </citation>
    <scope>NUCLEOTIDE SEQUENCE</scope>
    <source>
        <strain evidence="9">2A</strain>
    </source>
</reference>
<feature type="region of interest" description="Disordered" evidence="7">
    <location>
        <begin position="310"/>
        <end position="332"/>
    </location>
</feature>
<proteinExistence type="inferred from homology"/>
<dbReference type="CDD" id="cd08062">
    <property type="entry name" value="MPN_RPN7_8"/>
    <property type="match status" value="1"/>
</dbReference>
<organism evidence="9 10">
    <name type="scientific">Pneumocystis wakefieldiae</name>
    <dbReference type="NCBI Taxonomy" id="38082"/>
    <lineage>
        <taxon>Eukaryota</taxon>
        <taxon>Fungi</taxon>
        <taxon>Dikarya</taxon>
        <taxon>Ascomycota</taxon>
        <taxon>Taphrinomycotina</taxon>
        <taxon>Pneumocystomycetes</taxon>
        <taxon>Pneumocystaceae</taxon>
        <taxon>Pneumocystis</taxon>
    </lineage>
</organism>
<dbReference type="CDD" id="cd00154">
    <property type="entry name" value="Rab"/>
    <property type="match status" value="1"/>
</dbReference>
<evidence type="ECO:0000256" key="7">
    <source>
        <dbReference type="SAM" id="MobiDB-lite"/>
    </source>
</evidence>
<dbReference type="PRINTS" id="PR00449">
    <property type="entry name" value="RASTRNSFRMNG"/>
</dbReference>
<keyword evidence="5" id="KW-0342">GTP-binding</keyword>
<dbReference type="InterPro" id="IPR000555">
    <property type="entry name" value="JAMM/MPN+_dom"/>
</dbReference>
<dbReference type="GO" id="GO:0043161">
    <property type="term" value="P:proteasome-mediated ubiquitin-dependent protein catabolic process"/>
    <property type="evidence" value="ECO:0007669"/>
    <property type="project" value="TreeGrafter"/>
</dbReference>
<dbReference type="InterPro" id="IPR024969">
    <property type="entry name" value="EIF3F/CSN6-like_C"/>
</dbReference>
<dbReference type="Pfam" id="PF00071">
    <property type="entry name" value="Ras"/>
    <property type="match status" value="1"/>
</dbReference>
<dbReference type="EMBL" id="CP054548">
    <property type="protein sequence ID" value="QSL67150.1"/>
    <property type="molecule type" value="Genomic_DNA"/>
</dbReference>
<dbReference type="SMART" id="SM00174">
    <property type="entry name" value="RHO"/>
    <property type="match status" value="1"/>
</dbReference>
<dbReference type="GO" id="GO:0008237">
    <property type="term" value="F:metallopeptidase activity"/>
    <property type="evidence" value="ECO:0007669"/>
    <property type="project" value="InterPro"/>
</dbReference>
<keyword evidence="3" id="KW-0547">Nucleotide-binding</keyword>
<evidence type="ECO:0000256" key="6">
    <source>
        <dbReference type="ARBA" id="ARBA00023288"/>
    </source>
</evidence>
<dbReference type="Pfam" id="PF13012">
    <property type="entry name" value="MitMem_reg"/>
    <property type="match status" value="1"/>
</dbReference>
<dbReference type="PANTHER" id="PTHR10540">
    <property type="entry name" value="EUKARYOTIC TRANSLATION INITIATION FACTOR 3 SUBUNIT F-RELATED"/>
    <property type="match status" value="1"/>
</dbReference>
<evidence type="ECO:0000313" key="9">
    <source>
        <dbReference type="EMBL" id="QSL67150.1"/>
    </source>
</evidence>
<accession>A0A899FTD7</accession>
<dbReference type="Gene3D" id="3.40.50.300">
    <property type="entry name" value="P-loop containing nucleotide triphosphate hydrolases"/>
    <property type="match status" value="1"/>
</dbReference>
<dbReference type="OrthoDB" id="10256771at2759"/>
<evidence type="ECO:0000256" key="1">
    <source>
        <dbReference type="ARBA" id="ARBA00002187"/>
    </source>
</evidence>
<dbReference type="AlphaFoldDB" id="A0A899FTD7"/>
<feature type="domain" description="JAB1/MPN/MOV34 metalloenzyme" evidence="8">
    <location>
        <begin position="40"/>
        <end position="164"/>
    </location>
</feature>
<dbReference type="GO" id="GO:0003924">
    <property type="term" value="F:GTPase activity"/>
    <property type="evidence" value="ECO:0007669"/>
    <property type="project" value="InterPro"/>
</dbReference>
<dbReference type="InterPro" id="IPR005225">
    <property type="entry name" value="Small_GTP-bd"/>
</dbReference>
<dbReference type="Proteomes" id="UP000663699">
    <property type="component" value="Chromosome 17"/>
</dbReference>
<gene>
    <name evidence="9" type="ORF">MERGE_001539</name>
</gene>
<comment type="function">
    <text evidence="1">Acts as a regulatory subunit of the 26S proteasome which is involved in the ATP-dependent degradation of ubiquitinated proteins.</text>
</comment>
<dbReference type="FunFam" id="3.40.50.300:FF:001129">
    <property type="entry name" value="ras-related protein Rab-44 isoform X2"/>
    <property type="match status" value="1"/>
</dbReference>
<name>A0A899FTD7_9ASCO</name>
<keyword evidence="10" id="KW-1185">Reference proteome</keyword>
<dbReference type="SMART" id="SM00175">
    <property type="entry name" value="RAB"/>
    <property type="match status" value="1"/>
</dbReference>
<keyword evidence="6" id="KW-0449">Lipoprotein</keyword>
<dbReference type="Pfam" id="PF01398">
    <property type="entry name" value="JAB"/>
    <property type="match status" value="1"/>
</dbReference>
<evidence type="ECO:0000256" key="2">
    <source>
        <dbReference type="ARBA" id="ARBA00008568"/>
    </source>
</evidence>
<dbReference type="SMART" id="SM00173">
    <property type="entry name" value="RAS"/>
    <property type="match status" value="1"/>
</dbReference>
<comment type="similarity">
    <text evidence="2">Belongs to the peptidase M67A family.</text>
</comment>
<dbReference type="InterPro" id="IPR033858">
    <property type="entry name" value="MPN_RPN7_8"/>
</dbReference>
<dbReference type="PANTHER" id="PTHR10540:SF7">
    <property type="entry name" value="26S PROTEASOME NON-ATPASE REGULATORY SUBUNIT 7"/>
    <property type="match status" value="1"/>
</dbReference>
<dbReference type="InterPro" id="IPR027417">
    <property type="entry name" value="P-loop_NTPase"/>
</dbReference>
<dbReference type="SMART" id="SM00232">
    <property type="entry name" value="JAB_MPN"/>
    <property type="match status" value="1"/>
</dbReference>
<dbReference type="InterPro" id="IPR001806">
    <property type="entry name" value="Small_GTPase"/>
</dbReference>
<evidence type="ECO:0000256" key="3">
    <source>
        <dbReference type="ARBA" id="ARBA00022741"/>
    </source>
</evidence>
<dbReference type="SMART" id="SM00176">
    <property type="entry name" value="RAN"/>
    <property type="match status" value="1"/>
</dbReference>
<protein>
    <recommendedName>
        <fullName evidence="8">JAB1/MPN/MOV34 metalloenzyme domain-containing protein</fullName>
    </recommendedName>
</protein>
<dbReference type="GO" id="GO:0005525">
    <property type="term" value="F:GTP binding"/>
    <property type="evidence" value="ECO:0007669"/>
    <property type="project" value="UniProtKB-KW"/>
</dbReference>
<evidence type="ECO:0000256" key="5">
    <source>
        <dbReference type="ARBA" id="ARBA00023134"/>
    </source>
</evidence>
<dbReference type="Gene3D" id="3.40.140.10">
    <property type="entry name" value="Cytidine Deaminase, domain 2"/>
    <property type="match status" value="1"/>
</dbReference>
<dbReference type="PROSITE" id="PS51421">
    <property type="entry name" value="RAS"/>
    <property type="match status" value="1"/>
</dbReference>
<evidence type="ECO:0000313" key="10">
    <source>
        <dbReference type="Proteomes" id="UP000663699"/>
    </source>
</evidence>
<dbReference type="SUPFAM" id="SSF52540">
    <property type="entry name" value="P-loop containing nucleoside triphosphate hydrolases"/>
    <property type="match status" value="1"/>
</dbReference>
<dbReference type="NCBIfam" id="TIGR00231">
    <property type="entry name" value="small_GTP"/>
    <property type="match status" value="1"/>
</dbReference>
<sequence>MTTRTYGEAREAQLGLFLCANGDDYAIKKNPAKNGQTGDEIANKRVALNTSKRVVGVLLGQKNGKIVNVANSFVVPFEEDDKDPQVWFLDHNYMESMNEMFKKINVRENMIGWYHTGPKLSDPLLVIINVKPQTLGIPTDAYFVVEEIRDDGTTTSKTFVHVSSSIEAEEVEEICVEHLLRDIKNAAVGTLSTRITNQLHSLRGLSQRLNEISQYLGKVLNKTLPINHRILEILQDIFNLIPNLSSFFPDIRMSVQGNGEKYDYNNDLTKAFCVKINDQLMCIYLSSIIRSVMSLHDLIDNKIQNKDRSNGIEEVSDDKTDERNKEQEKKDSLVDDHKMDDWLYTIKFVIIGDSGVGKSNLMRRMMNNQYVERHEATIGVEWGARIIDIDGAKIKLQLWDTAGQETFHAMTRNYYRGSSGALLVYDITRRETFEHIAVWLEDLKMYGSSNISIALVGNKADLENRFRQVGLEEARKWANEKGICIFAEVSAKTGDQILSNQLDVNDRLNGIKVRQKNIADMDVKQRKGCC</sequence>